<evidence type="ECO:0000256" key="8">
    <source>
        <dbReference type="ARBA" id="ARBA00023034"/>
    </source>
</evidence>
<dbReference type="AlphaFoldDB" id="A0A388KJ59"/>
<dbReference type="PANTHER" id="PTHR46059">
    <property type="entry name" value="BETA-GALACTOSIDE ALPHA-2,6-SIALYLTRANSFERASE"/>
    <property type="match status" value="1"/>
</dbReference>
<keyword evidence="16" id="KW-1185">Reference proteome</keyword>
<dbReference type="OrthoDB" id="10264956at2759"/>
<proteinExistence type="inferred from homology"/>
<evidence type="ECO:0000256" key="7">
    <source>
        <dbReference type="ARBA" id="ARBA00022989"/>
    </source>
</evidence>
<evidence type="ECO:0000313" key="16">
    <source>
        <dbReference type="Proteomes" id="UP000265515"/>
    </source>
</evidence>
<evidence type="ECO:0000256" key="9">
    <source>
        <dbReference type="ARBA" id="ARBA00023136"/>
    </source>
</evidence>
<reference evidence="15 16" key="1">
    <citation type="journal article" date="2018" name="Cell">
        <title>The Chara Genome: Secondary Complexity and Implications for Plant Terrestrialization.</title>
        <authorList>
            <person name="Nishiyama T."/>
            <person name="Sakayama H."/>
            <person name="Vries J.D."/>
            <person name="Buschmann H."/>
            <person name="Saint-Marcoux D."/>
            <person name="Ullrich K.K."/>
            <person name="Haas F.B."/>
            <person name="Vanderstraeten L."/>
            <person name="Becker D."/>
            <person name="Lang D."/>
            <person name="Vosolsobe S."/>
            <person name="Rombauts S."/>
            <person name="Wilhelmsson P.K.I."/>
            <person name="Janitza P."/>
            <person name="Kern R."/>
            <person name="Heyl A."/>
            <person name="Rumpler F."/>
            <person name="Villalobos L.I.A.C."/>
            <person name="Clay J.M."/>
            <person name="Skokan R."/>
            <person name="Toyoda A."/>
            <person name="Suzuki Y."/>
            <person name="Kagoshima H."/>
            <person name="Schijlen E."/>
            <person name="Tajeshwar N."/>
            <person name="Catarino B."/>
            <person name="Hetherington A.J."/>
            <person name="Saltykova A."/>
            <person name="Bonnot C."/>
            <person name="Breuninger H."/>
            <person name="Symeonidi A."/>
            <person name="Radhakrishnan G.V."/>
            <person name="Van Nieuwerburgh F."/>
            <person name="Deforce D."/>
            <person name="Chang C."/>
            <person name="Karol K.G."/>
            <person name="Hedrich R."/>
            <person name="Ulvskov P."/>
            <person name="Glockner G."/>
            <person name="Delwiche C.F."/>
            <person name="Petrasek J."/>
            <person name="Van de Peer Y."/>
            <person name="Friml J."/>
            <person name="Beilby M."/>
            <person name="Dolan L."/>
            <person name="Kohara Y."/>
            <person name="Sugano S."/>
            <person name="Fujiyama A."/>
            <person name="Delaux P.-M."/>
            <person name="Quint M."/>
            <person name="TheiBen G."/>
            <person name="Hagemann M."/>
            <person name="Harholt J."/>
            <person name="Dunand C."/>
            <person name="Zachgo S."/>
            <person name="Langdale J."/>
            <person name="Maumus F."/>
            <person name="Straeten D.V.D."/>
            <person name="Gould S.B."/>
            <person name="Rensing S.A."/>
        </authorList>
    </citation>
    <scope>NUCLEOTIDE SEQUENCE [LARGE SCALE GENOMIC DNA]</scope>
    <source>
        <strain evidence="15 16">S276</strain>
    </source>
</reference>
<feature type="compositionally biased region" description="Basic and acidic residues" evidence="14">
    <location>
        <begin position="39"/>
        <end position="49"/>
    </location>
</feature>
<dbReference type="PANTHER" id="PTHR46059:SF1">
    <property type="entry name" value="BETA-GALACTOSIDE ALPHA-2,6-SIALYLTRANSFERASE"/>
    <property type="match status" value="1"/>
</dbReference>
<feature type="compositionally biased region" description="Basic and acidic residues" evidence="14">
    <location>
        <begin position="17"/>
        <end position="29"/>
    </location>
</feature>
<dbReference type="Pfam" id="PF00777">
    <property type="entry name" value="Glyco_transf_29"/>
    <property type="match status" value="1"/>
</dbReference>
<evidence type="ECO:0000256" key="10">
    <source>
        <dbReference type="ARBA" id="ARBA00023157"/>
    </source>
</evidence>
<comment type="catalytic activity">
    <reaction evidence="12">
        <text>a beta-D-galactoside + CMP-N-acetyl-beta-neuraminate = an N-acetyl-alpha-neuraminyl-(2-&gt;6)-beta-D-galactosyl derivative + CMP + H(+)</text>
        <dbReference type="Rhea" id="RHEA:52104"/>
        <dbReference type="ChEBI" id="CHEBI:15378"/>
        <dbReference type="ChEBI" id="CHEBI:28034"/>
        <dbReference type="ChEBI" id="CHEBI:57812"/>
        <dbReference type="ChEBI" id="CHEBI:60377"/>
        <dbReference type="ChEBI" id="CHEBI:136398"/>
        <dbReference type="EC" id="2.4.3.1"/>
    </reaction>
</comment>
<evidence type="ECO:0000256" key="1">
    <source>
        <dbReference type="ARBA" id="ARBA00004447"/>
    </source>
</evidence>
<dbReference type="Proteomes" id="UP000265515">
    <property type="component" value="Unassembled WGS sequence"/>
</dbReference>
<evidence type="ECO:0000256" key="13">
    <source>
        <dbReference type="ARBA" id="ARBA00034329"/>
    </source>
</evidence>
<keyword evidence="11" id="KW-0325">Glycoprotein</keyword>
<accession>A0A388KJ59</accession>
<keyword evidence="8" id="KW-0333">Golgi apparatus</keyword>
<keyword evidence="5" id="KW-0812">Transmembrane</keyword>
<evidence type="ECO:0000256" key="4">
    <source>
        <dbReference type="ARBA" id="ARBA00022679"/>
    </source>
</evidence>
<organism evidence="15 16">
    <name type="scientific">Chara braunii</name>
    <name type="common">Braun's stonewort</name>
    <dbReference type="NCBI Taxonomy" id="69332"/>
    <lineage>
        <taxon>Eukaryota</taxon>
        <taxon>Viridiplantae</taxon>
        <taxon>Streptophyta</taxon>
        <taxon>Charophyceae</taxon>
        <taxon>Charales</taxon>
        <taxon>Characeae</taxon>
        <taxon>Chara</taxon>
    </lineage>
</organism>
<comment type="similarity">
    <text evidence="2">Belongs to the glycosyltransferase 29 family.</text>
</comment>
<feature type="compositionally biased region" description="Basic and acidic residues" evidence="14">
    <location>
        <begin position="110"/>
        <end position="126"/>
    </location>
</feature>
<keyword evidence="6" id="KW-0735">Signal-anchor</keyword>
<comment type="subcellular location">
    <subcellularLocation>
        <location evidence="1">Golgi apparatus</location>
        <location evidence="1">Golgi stack membrane</location>
        <topology evidence="1">Single-pass type II membrane protein</topology>
    </subcellularLocation>
</comment>
<dbReference type="EC" id="2.4.3.1" evidence="13"/>
<evidence type="ECO:0000256" key="2">
    <source>
        <dbReference type="ARBA" id="ARBA00006003"/>
    </source>
</evidence>
<dbReference type="InterPro" id="IPR038578">
    <property type="entry name" value="GT29-like_sf"/>
</dbReference>
<dbReference type="Gene3D" id="3.90.1480.20">
    <property type="entry name" value="Glycosyl transferase family 29"/>
    <property type="match status" value="1"/>
</dbReference>
<dbReference type="EMBL" id="BFEA01000125">
    <property type="protein sequence ID" value="GBG70091.1"/>
    <property type="molecule type" value="Genomic_DNA"/>
</dbReference>
<dbReference type="GO" id="GO:0032580">
    <property type="term" value="C:Golgi cisterna membrane"/>
    <property type="evidence" value="ECO:0007669"/>
    <property type="project" value="UniProtKB-SubCell"/>
</dbReference>
<protein>
    <recommendedName>
        <fullName evidence="13">beta-galactoside alpha-(2,6)-sialyltransferase</fullName>
        <ecNumber evidence="13">2.4.3.1</ecNumber>
    </recommendedName>
</protein>
<dbReference type="Gramene" id="GBG70091">
    <property type="protein sequence ID" value="GBG70091"/>
    <property type="gene ID" value="CBR_g5723"/>
</dbReference>
<keyword evidence="9" id="KW-0472">Membrane</keyword>
<sequence>MVKGRESGREVVFVGAERGEKENNREETNRQSAGWSVSRDGDADGHESENDASSVSASRSGGVGGEKGAAVVGGARVGEDGERKGSVSSEGRLGGRASPPLVRGDGSGEGGHRGGGGDKAAPKERTSNEEVIGAILKHLLLPGTPRWRKTNVTRVVVHKGRPENVHWGQFDTPGHLLPDKDVTSFWNFKNCAVVGNSGTLLLDRYGEAIDRHNAVIRFNNGPTQG</sequence>
<evidence type="ECO:0000256" key="5">
    <source>
        <dbReference type="ARBA" id="ARBA00022692"/>
    </source>
</evidence>
<evidence type="ECO:0000256" key="12">
    <source>
        <dbReference type="ARBA" id="ARBA00034249"/>
    </source>
</evidence>
<keyword evidence="10" id="KW-1015">Disulfide bond</keyword>
<evidence type="ECO:0000256" key="14">
    <source>
        <dbReference type="SAM" id="MobiDB-lite"/>
    </source>
</evidence>
<dbReference type="STRING" id="69332.A0A388KJ59"/>
<gene>
    <name evidence="15" type="ORF">CBR_g5723</name>
</gene>
<evidence type="ECO:0000313" key="15">
    <source>
        <dbReference type="EMBL" id="GBG70091.1"/>
    </source>
</evidence>
<comment type="caution">
    <text evidence="15">The sequence shown here is derived from an EMBL/GenBank/DDBJ whole genome shotgun (WGS) entry which is preliminary data.</text>
</comment>
<evidence type="ECO:0000256" key="6">
    <source>
        <dbReference type="ARBA" id="ARBA00022968"/>
    </source>
</evidence>
<dbReference type="InterPro" id="IPR001675">
    <property type="entry name" value="Glyco_trans_29"/>
</dbReference>
<evidence type="ECO:0000256" key="3">
    <source>
        <dbReference type="ARBA" id="ARBA00022676"/>
    </source>
</evidence>
<keyword evidence="3" id="KW-0328">Glycosyltransferase</keyword>
<keyword evidence="4" id="KW-0808">Transferase</keyword>
<dbReference type="GO" id="GO:0003835">
    <property type="term" value="F:beta-galactoside alpha-2,6-sialyltransferase activity"/>
    <property type="evidence" value="ECO:0007669"/>
    <property type="project" value="UniProtKB-EC"/>
</dbReference>
<name>A0A388KJ59_CHABU</name>
<evidence type="ECO:0000256" key="11">
    <source>
        <dbReference type="ARBA" id="ARBA00023180"/>
    </source>
</evidence>
<keyword evidence="7" id="KW-1133">Transmembrane helix</keyword>
<feature type="region of interest" description="Disordered" evidence="14">
    <location>
        <begin position="1"/>
        <end position="126"/>
    </location>
</feature>